<sequence length="180" mass="20091">MSHPDAPEPMDDEPPPSGLNLDLAVEIDAPGLPEAPDFQHWAETALAWADADPGRPSAVLSGQALELALRIVSPEESQSLNRQWRDRDRPTNVLSFPGDELPGLPWRHLGDLVICAEVVAREASEQDKLEQAHWAHMLVHGVLHLLGYDHEVRDQAEHMEALEKRILDQLGFPDPYQDET</sequence>
<feature type="binding site" evidence="8">
    <location>
        <position position="150"/>
    </location>
    <ligand>
        <name>Zn(2+)</name>
        <dbReference type="ChEBI" id="CHEBI:29105"/>
        <note>catalytic</note>
    </ligand>
</feature>
<keyword evidence="2 8" id="KW-0690">Ribosome biogenesis</keyword>
<evidence type="ECO:0000256" key="4">
    <source>
        <dbReference type="ARBA" id="ARBA00022723"/>
    </source>
</evidence>
<evidence type="ECO:0000313" key="11">
    <source>
        <dbReference type="Proteomes" id="UP001523550"/>
    </source>
</evidence>
<dbReference type="EC" id="3.1.-.-" evidence="8"/>
<keyword evidence="4 8" id="KW-0479">Metal-binding</keyword>
<gene>
    <name evidence="8" type="primary">ybeY</name>
    <name evidence="10" type="ORF">J2T60_002594</name>
</gene>
<dbReference type="NCBIfam" id="TIGR00043">
    <property type="entry name" value="rRNA maturation RNase YbeY"/>
    <property type="match status" value="1"/>
</dbReference>
<name>A0ABT1GB82_9GAMM</name>
<organism evidence="10 11">
    <name type="scientific">Natronospira proteinivora</name>
    <dbReference type="NCBI Taxonomy" id="1807133"/>
    <lineage>
        <taxon>Bacteria</taxon>
        <taxon>Pseudomonadati</taxon>
        <taxon>Pseudomonadota</taxon>
        <taxon>Gammaproteobacteria</taxon>
        <taxon>Natronospirales</taxon>
        <taxon>Natronospiraceae</taxon>
        <taxon>Natronospira</taxon>
    </lineage>
</organism>
<keyword evidence="11" id="KW-1185">Reference proteome</keyword>
<comment type="function">
    <text evidence="8">Single strand-specific metallo-endoribonuclease involved in late-stage 70S ribosome quality control and in maturation of the 3' terminus of the 16S rRNA.</text>
</comment>
<keyword evidence="8" id="KW-0963">Cytoplasm</keyword>
<dbReference type="Pfam" id="PF02130">
    <property type="entry name" value="YbeY"/>
    <property type="match status" value="1"/>
</dbReference>
<dbReference type="EMBL" id="JALJYF010000003">
    <property type="protein sequence ID" value="MCP1728580.1"/>
    <property type="molecule type" value="Genomic_DNA"/>
</dbReference>
<dbReference type="RefSeq" id="WP_253451084.1">
    <property type="nucleotide sequence ID" value="NZ_JALJYF010000003.1"/>
</dbReference>
<keyword evidence="3 8" id="KW-0540">Nuclease</keyword>
<dbReference type="InterPro" id="IPR020549">
    <property type="entry name" value="YbeY_CS"/>
</dbReference>
<reference evidence="10 11" key="1">
    <citation type="submission" date="2022-03" db="EMBL/GenBank/DDBJ databases">
        <title>Genomic Encyclopedia of Type Strains, Phase III (KMG-III): the genomes of soil and plant-associated and newly described type strains.</title>
        <authorList>
            <person name="Whitman W."/>
        </authorList>
    </citation>
    <scope>NUCLEOTIDE SEQUENCE [LARGE SCALE GENOMIC DNA]</scope>
    <source>
        <strain evidence="10 11">BSker1</strain>
    </source>
</reference>
<keyword evidence="5 8" id="KW-0255">Endonuclease</keyword>
<comment type="similarity">
    <text evidence="1 8">Belongs to the endoribonuclease YbeY family.</text>
</comment>
<dbReference type="SUPFAM" id="SSF55486">
    <property type="entry name" value="Metalloproteases ('zincins'), catalytic domain"/>
    <property type="match status" value="1"/>
</dbReference>
<accession>A0ABT1GB82</accession>
<evidence type="ECO:0000256" key="3">
    <source>
        <dbReference type="ARBA" id="ARBA00022722"/>
    </source>
</evidence>
<dbReference type="PANTHER" id="PTHR46986">
    <property type="entry name" value="ENDORIBONUCLEASE YBEY, CHLOROPLASTIC"/>
    <property type="match status" value="1"/>
</dbReference>
<evidence type="ECO:0000256" key="1">
    <source>
        <dbReference type="ARBA" id="ARBA00010875"/>
    </source>
</evidence>
<feature type="region of interest" description="Disordered" evidence="9">
    <location>
        <begin position="1"/>
        <end position="21"/>
    </location>
</feature>
<protein>
    <recommendedName>
        <fullName evidence="8">Endoribonuclease YbeY</fullName>
        <ecNumber evidence="8">3.1.-.-</ecNumber>
    </recommendedName>
</protein>
<evidence type="ECO:0000256" key="9">
    <source>
        <dbReference type="SAM" id="MobiDB-lite"/>
    </source>
</evidence>
<keyword evidence="8" id="KW-0698">rRNA processing</keyword>
<dbReference type="Gene3D" id="3.40.390.30">
    <property type="entry name" value="Metalloproteases ('zincins'), catalytic domain"/>
    <property type="match status" value="1"/>
</dbReference>
<feature type="binding site" evidence="8">
    <location>
        <position position="144"/>
    </location>
    <ligand>
        <name>Zn(2+)</name>
        <dbReference type="ChEBI" id="CHEBI:29105"/>
        <note>catalytic</note>
    </ligand>
</feature>
<evidence type="ECO:0000256" key="2">
    <source>
        <dbReference type="ARBA" id="ARBA00022517"/>
    </source>
</evidence>
<dbReference type="PROSITE" id="PS01306">
    <property type="entry name" value="UPF0054"/>
    <property type="match status" value="1"/>
</dbReference>
<evidence type="ECO:0000256" key="5">
    <source>
        <dbReference type="ARBA" id="ARBA00022759"/>
    </source>
</evidence>
<comment type="subcellular location">
    <subcellularLocation>
        <location evidence="8">Cytoplasm</location>
    </subcellularLocation>
</comment>
<evidence type="ECO:0000313" key="10">
    <source>
        <dbReference type="EMBL" id="MCP1728580.1"/>
    </source>
</evidence>
<evidence type="ECO:0000256" key="8">
    <source>
        <dbReference type="HAMAP-Rule" id="MF_00009"/>
    </source>
</evidence>
<feature type="binding site" evidence="8">
    <location>
        <position position="140"/>
    </location>
    <ligand>
        <name>Zn(2+)</name>
        <dbReference type="ChEBI" id="CHEBI:29105"/>
        <note>catalytic</note>
    </ligand>
</feature>
<dbReference type="InterPro" id="IPR023091">
    <property type="entry name" value="MetalPrtase_cat_dom_sf_prd"/>
</dbReference>
<dbReference type="InterPro" id="IPR002036">
    <property type="entry name" value="YbeY"/>
</dbReference>
<evidence type="ECO:0000256" key="7">
    <source>
        <dbReference type="ARBA" id="ARBA00022833"/>
    </source>
</evidence>
<dbReference type="HAMAP" id="MF_00009">
    <property type="entry name" value="Endoribonucl_YbeY"/>
    <property type="match status" value="1"/>
</dbReference>
<keyword evidence="6 8" id="KW-0378">Hydrolase</keyword>
<proteinExistence type="inferred from homology"/>
<comment type="caution">
    <text evidence="10">The sequence shown here is derived from an EMBL/GenBank/DDBJ whole genome shotgun (WGS) entry which is preliminary data.</text>
</comment>
<comment type="cofactor">
    <cofactor evidence="8">
        <name>Zn(2+)</name>
        <dbReference type="ChEBI" id="CHEBI:29105"/>
    </cofactor>
    <text evidence="8">Binds 1 zinc ion.</text>
</comment>
<dbReference type="PANTHER" id="PTHR46986:SF1">
    <property type="entry name" value="ENDORIBONUCLEASE YBEY, CHLOROPLASTIC"/>
    <property type="match status" value="1"/>
</dbReference>
<dbReference type="Proteomes" id="UP001523550">
    <property type="component" value="Unassembled WGS sequence"/>
</dbReference>
<evidence type="ECO:0000256" key="6">
    <source>
        <dbReference type="ARBA" id="ARBA00022801"/>
    </source>
</evidence>
<keyword evidence="7 8" id="KW-0862">Zinc</keyword>